<proteinExistence type="predicted"/>
<keyword evidence="1" id="KW-1133">Transmembrane helix</keyword>
<comment type="caution">
    <text evidence="2">The sequence shown here is derived from an EMBL/GenBank/DDBJ whole genome shotgun (WGS) entry which is preliminary data.</text>
</comment>
<organism evidence="2 3">
    <name type="scientific">Solimicrobium silvestre</name>
    <dbReference type="NCBI Taxonomy" id="2099400"/>
    <lineage>
        <taxon>Bacteria</taxon>
        <taxon>Pseudomonadati</taxon>
        <taxon>Pseudomonadota</taxon>
        <taxon>Betaproteobacteria</taxon>
        <taxon>Burkholderiales</taxon>
        <taxon>Oxalobacteraceae</taxon>
        <taxon>Solimicrobium</taxon>
    </lineage>
</organism>
<keyword evidence="3" id="KW-1185">Reference proteome</keyword>
<keyword evidence="1" id="KW-0812">Transmembrane</keyword>
<sequence length="124" mass="13993">MKGKKIKLTNSHHNAMPLEQHSMWLWIALFFRNAFPFIVSIILSACTVTDRHHLPDDWAPVEQGVGSFRQLAGDYAFMGEIGDNSGRKYQLNLFAPSSSWKLIENSTHVKIEVNSGDQLHGLTV</sequence>
<reference evidence="2 3" key="1">
    <citation type="submission" date="2018-02" db="EMBL/GenBank/DDBJ databases">
        <title>Solimicrobium silvestre gen. nov., sp. nov., isolated from alpine forest soil.</title>
        <authorList>
            <person name="Margesin R."/>
            <person name="Albuquerque L."/>
            <person name="Zhang D.-C."/>
            <person name="Froufe H.J.C."/>
            <person name="Severino R."/>
            <person name="Roxo I."/>
            <person name="Egas C."/>
            <person name="Da Costa M.S."/>
        </authorList>
    </citation>
    <scope>NUCLEOTIDE SEQUENCE [LARGE SCALE GENOMIC DNA]</scope>
    <source>
        <strain evidence="2 3">S20-91</strain>
    </source>
</reference>
<dbReference type="AlphaFoldDB" id="A0A2S9H275"/>
<dbReference type="EMBL" id="PUGF01000004">
    <property type="protein sequence ID" value="PRC94057.1"/>
    <property type="molecule type" value="Genomic_DNA"/>
</dbReference>
<keyword evidence="1" id="KW-0472">Membrane</keyword>
<dbReference type="Proteomes" id="UP000237839">
    <property type="component" value="Unassembled WGS sequence"/>
</dbReference>
<evidence type="ECO:0000256" key="1">
    <source>
        <dbReference type="SAM" id="Phobius"/>
    </source>
</evidence>
<accession>A0A2S9H275</accession>
<evidence type="ECO:0000313" key="3">
    <source>
        <dbReference type="Proteomes" id="UP000237839"/>
    </source>
</evidence>
<feature type="transmembrane region" description="Helical" evidence="1">
    <location>
        <begin position="21"/>
        <end position="43"/>
    </location>
</feature>
<gene>
    <name evidence="2" type="ORF">S2091_1230</name>
</gene>
<protein>
    <submittedName>
        <fullName evidence="2">Uncharacterized protein</fullName>
    </submittedName>
</protein>
<dbReference type="RefSeq" id="WP_105530914.1">
    <property type="nucleotide sequence ID" value="NZ_PUGF01000004.1"/>
</dbReference>
<name>A0A2S9H275_9BURK</name>
<evidence type="ECO:0000313" key="2">
    <source>
        <dbReference type="EMBL" id="PRC94057.1"/>
    </source>
</evidence>